<evidence type="ECO:0000313" key="4">
    <source>
        <dbReference type="Proteomes" id="UP000701853"/>
    </source>
</evidence>
<protein>
    <recommendedName>
        <fullName evidence="2">SAM domain-containing protein</fullName>
    </recommendedName>
</protein>
<dbReference type="InterPro" id="IPR013761">
    <property type="entry name" value="SAM/pointed_sf"/>
</dbReference>
<keyword evidence="1" id="KW-0677">Repeat</keyword>
<organism evidence="3 4">
    <name type="scientific">Gossypium anomalum</name>
    <dbReference type="NCBI Taxonomy" id="47600"/>
    <lineage>
        <taxon>Eukaryota</taxon>
        <taxon>Viridiplantae</taxon>
        <taxon>Streptophyta</taxon>
        <taxon>Embryophyta</taxon>
        <taxon>Tracheophyta</taxon>
        <taxon>Spermatophyta</taxon>
        <taxon>Magnoliopsida</taxon>
        <taxon>eudicotyledons</taxon>
        <taxon>Gunneridae</taxon>
        <taxon>Pentapetalae</taxon>
        <taxon>rosids</taxon>
        <taxon>malvids</taxon>
        <taxon>Malvales</taxon>
        <taxon>Malvaceae</taxon>
        <taxon>Malvoideae</taxon>
        <taxon>Gossypium</taxon>
    </lineage>
</organism>
<dbReference type="Gene3D" id="1.10.150.50">
    <property type="entry name" value="Transcription Factor, Ets-1"/>
    <property type="match status" value="1"/>
</dbReference>
<dbReference type="AlphaFoldDB" id="A0A8J5YJ31"/>
<comment type="caution">
    <text evidence="3">The sequence shown here is derived from an EMBL/GenBank/DDBJ whole genome shotgun (WGS) entry which is preliminary data.</text>
</comment>
<sequence length="313" mass="35366">MAKLRVTITGDGSSKVVKMGDDAMGGHRRMNGNRRFLQDKPWRNVGNRRRQINGVQWRSNGFKGQVYALVVDGLWCCDMTEGSRIAGKDLRFKLMRKRGPFQFRDTFEDHRRNMEKPSNHIQPPQNRNKHMSETGRNRINNLNQISHNGITEVFQIYSLQTIDGSRGFPKMPKIIPTSLPRNELFPSNGIFNPSRESGLMPGRGKAITSIPITHAAPMSSIMQRKPRVDEEPFTVVTLLNSLGLGKYAIHFTAEEVDITALRQMGDRDLKELGIPMTWQEMSVLGLDLAVGIGSSELLSAVKVRKSFWESDDS</sequence>
<proteinExistence type="predicted"/>
<reference evidence="3 4" key="1">
    <citation type="journal article" date="2021" name="bioRxiv">
        <title>The Gossypium anomalum genome as a resource for cotton improvement and evolutionary analysis of hybrid incompatibility.</title>
        <authorList>
            <person name="Grover C.E."/>
            <person name="Yuan D."/>
            <person name="Arick M.A."/>
            <person name="Miller E.R."/>
            <person name="Hu G."/>
            <person name="Peterson D.G."/>
            <person name="Wendel J.F."/>
            <person name="Udall J.A."/>
        </authorList>
    </citation>
    <scope>NUCLEOTIDE SEQUENCE [LARGE SCALE GENOMIC DNA]</scope>
    <source>
        <strain evidence="3">JFW-Udall</strain>
        <tissue evidence="3">Leaf</tissue>
    </source>
</reference>
<name>A0A8J5YJ31_9ROSI</name>
<dbReference type="PANTHER" id="PTHR10627">
    <property type="entry name" value="SCP160"/>
    <property type="match status" value="1"/>
</dbReference>
<evidence type="ECO:0000313" key="3">
    <source>
        <dbReference type="EMBL" id="KAG8482822.1"/>
    </source>
</evidence>
<dbReference type="Proteomes" id="UP000701853">
    <property type="component" value="Chromosome 9"/>
</dbReference>
<accession>A0A8J5YJ31</accession>
<dbReference type="PANTHER" id="PTHR10627:SF74">
    <property type="entry name" value="OS08G0526500 PROTEIN"/>
    <property type="match status" value="1"/>
</dbReference>
<dbReference type="OrthoDB" id="76949at2759"/>
<dbReference type="Pfam" id="PF00536">
    <property type="entry name" value="SAM_1"/>
    <property type="match status" value="1"/>
</dbReference>
<keyword evidence="4" id="KW-1185">Reference proteome</keyword>
<dbReference type="EMBL" id="JAHUZN010000009">
    <property type="protein sequence ID" value="KAG8482822.1"/>
    <property type="molecule type" value="Genomic_DNA"/>
</dbReference>
<feature type="domain" description="SAM" evidence="2">
    <location>
        <begin position="232"/>
        <end position="274"/>
    </location>
</feature>
<evidence type="ECO:0000259" key="2">
    <source>
        <dbReference type="Pfam" id="PF00536"/>
    </source>
</evidence>
<gene>
    <name evidence="3" type="ORF">CXB51_024163</name>
</gene>
<evidence type="ECO:0000256" key="1">
    <source>
        <dbReference type="ARBA" id="ARBA00022737"/>
    </source>
</evidence>
<dbReference type="SUPFAM" id="SSF47769">
    <property type="entry name" value="SAM/Pointed domain"/>
    <property type="match status" value="1"/>
</dbReference>
<dbReference type="InterPro" id="IPR001660">
    <property type="entry name" value="SAM"/>
</dbReference>